<evidence type="ECO:0000256" key="2">
    <source>
        <dbReference type="ARBA" id="ARBA00005577"/>
    </source>
</evidence>
<dbReference type="GO" id="GO:0016020">
    <property type="term" value="C:membrane"/>
    <property type="evidence" value="ECO:0007669"/>
    <property type="project" value="UniProtKB-SubCell"/>
</dbReference>
<protein>
    <recommendedName>
        <fullName evidence="10">Gamma-secretase subunit APH1-like</fullName>
    </recommendedName>
</protein>
<keyword evidence="4" id="KW-0914">Notch signaling pathway</keyword>
<dbReference type="PANTHER" id="PTHR12889">
    <property type="entry name" value="GAMMA-SECRETASE SUBUNIT APH-1"/>
    <property type="match status" value="1"/>
</dbReference>
<keyword evidence="3 7" id="KW-0812">Transmembrane</keyword>
<feature type="transmembrane region" description="Helical" evidence="7">
    <location>
        <begin position="268"/>
        <end position="286"/>
    </location>
</feature>
<feature type="transmembrane region" description="Helical" evidence="7">
    <location>
        <begin position="193"/>
        <end position="214"/>
    </location>
</feature>
<proteinExistence type="inferred from homology"/>
<dbReference type="AlphaFoldDB" id="A0A8J5HJF1"/>
<evidence type="ECO:0008006" key="10">
    <source>
        <dbReference type="Google" id="ProtNLM"/>
    </source>
</evidence>
<evidence type="ECO:0000256" key="3">
    <source>
        <dbReference type="ARBA" id="ARBA00022692"/>
    </source>
</evidence>
<comment type="similarity">
    <text evidence="2">Belongs to the APH-1 family.</text>
</comment>
<dbReference type="Proteomes" id="UP000734854">
    <property type="component" value="Unassembled WGS sequence"/>
</dbReference>
<organism evidence="8 9">
    <name type="scientific">Zingiber officinale</name>
    <name type="common">Ginger</name>
    <name type="synonym">Amomum zingiber</name>
    <dbReference type="NCBI Taxonomy" id="94328"/>
    <lineage>
        <taxon>Eukaryota</taxon>
        <taxon>Viridiplantae</taxon>
        <taxon>Streptophyta</taxon>
        <taxon>Embryophyta</taxon>
        <taxon>Tracheophyta</taxon>
        <taxon>Spermatophyta</taxon>
        <taxon>Magnoliopsida</taxon>
        <taxon>Liliopsida</taxon>
        <taxon>Zingiberales</taxon>
        <taxon>Zingiberaceae</taxon>
        <taxon>Zingiber</taxon>
    </lineage>
</organism>
<name>A0A8J5HJF1_ZINOF</name>
<evidence type="ECO:0000256" key="1">
    <source>
        <dbReference type="ARBA" id="ARBA00004141"/>
    </source>
</evidence>
<evidence type="ECO:0000256" key="4">
    <source>
        <dbReference type="ARBA" id="ARBA00022976"/>
    </source>
</evidence>
<evidence type="ECO:0000313" key="8">
    <source>
        <dbReference type="EMBL" id="KAG6517656.1"/>
    </source>
</evidence>
<comment type="caution">
    <text evidence="8">The sequence shown here is derived from an EMBL/GenBank/DDBJ whole genome shotgun (WGS) entry which is preliminary data.</text>
</comment>
<feature type="transmembrane region" description="Helical" evidence="7">
    <location>
        <begin position="139"/>
        <end position="158"/>
    </location>
</feature>
<comment type="subcellular location">
    <subcellularLocation>
        <location evidence="1">Membrane</location>
        <topology evidence="1">Multi-pass membrane protein</topology>
    </subcellularLocation>
</comment>
<keyword evidence="6 7" id="KW-0472">Membrane</keyword>
<accession>A0A8J5HJF1</accession>
<sequence length="332" mass="37438">MLGQAGSGRLHHSVGMIHHTYCSDELDEGKGFSMRGGWGLMMFNSGDVRKMQWSLMNEHVGDGCRRHTPWIVVKPVFDPSAFHCFILKLLFHLYGFCVEPMAPIENSAVYPQIQLLLFWLISLIVLSGAWRVVLPLNSAAWWPYVILIFTSVGFQEATRLMFWKLYKRLEVILDAFAEEKFRSRLSWTDKMQIALAGGLGHGVAHAVFFCVSLLTPSFGPATYFVDRCSRIPFFLVSAIISLVFVIIHTFSMIIAFNGYADGRKVDQVVVPVVHILAAVMTLMNLAPGGCSIGVPLLCCVGAITMYYCWQMVWRKLTEHGRRQRNASEIHIS</sequence>
<feature type="transmembrane region" description="Helical" evidence="7">
    <location>
        <begin position="292"/>
        <end position="313"/>
    </location>
</feature>
<dbReference type="GO" id="GO:0007219">
    <property type="term" value="P:Notch signaling pathway"/>
    <property type="evidence" value="ECO:0007669"/>
    <property type="project" value="UniProtKB-KW"/>
</dbReference>
<dbReference type="EMBL" id="JACMSC010000006">
    <property type="protein sequence ID" value="KAG6517656.1"/>
    <property type="molecule type" value="Genomic_DNA"/>
</dbReference>
<evidence type="ECO:0000313" key="9">
    <source>
        <dbReference type="Proteomes" id="UP000734854"/>
    </source>
</evidence>
<evidence type="ECO:0000256" key="5">
    <source>
        <dbReference type="ARBA" id="ARBA00022989"/>
    </source>
</evidence>
<dbReference type="GO" id="GO:0016485">
    <property type="term" value="P:protein processing"/>
    <property type="evidence" value="ECO:0007669"/>
    <property type="project" value="InterPro"/>
</dbReference>
<feature type="transmembrane region" description="Helical" evidence="7">
    <location>
        <begin position="115"/>
        <end position="133"/>
    </location>
</feature>
<evidence type="ECO:0000256" key="7">
    <source>
        <dbReference type="SAM" id="Phobius"/>
    </source>
</evidence>
<keyword evidence="9" id="KW-1185">Reference proteome</keyword>
<evidence type="ECO:0000256" key="6">
    <source>
        <dbReference type="ARBA" id="ARBA00023136"/>
    </source>
</evidence>
<reference evidence="8 9" key="1">
    <citation type="submission" date="2020-08" db="EMBL/GenBank/DDBJ databases">
        <title>Plant Genome Project.</title>
        <authorList>
            <person name="Zhang R.-G."/>
        </authorList>
    </citation>
    <scope>NUCLEOTIDE SEQUENCE [LARGE SCALE GENOMIC DNA]</scope>
    <source>
        <tissue evidence="8">Rhizome</tissue>
    </source>
</reference>
<feature type="transmembrane region" description="Helical" evidence="7">
    <location>
        <begin position="234"/>
        <end position="256"/>
    </location>
</feature>
<keyword evidence="5 7" id="KW-1133">Transmembrane helix</keyword>
<dbReference type="InterPro" id="IPR009294">
    <property type="entry name" value="Aph-1"/>
</dbReference>
<gene>
    <name evidence="8" type="ORF">ZIOFF_021052</name>
</gene>
<dbReference type="Pfam" id="PF06105">
    <property type="entry name" value="Aph-1"/>
    <property type="match status" value="1"/>
</dbReference>